<comment type="subcellular location">
    <subcellularLocation>
        <location evidence="1">Nucleus</location>
    </subcellularLocation>
</comment>
<dbReference type="InterPro" id="IPR036864">
    <property type="entry name" value="Zn2-C6_fun-type_DNA-bd_sf"/>
</dbReference>
<dbReference type="Proteomes" id="UP000800035">
    <property type="component" value="Unassembled WGS sequence"/>
</dbReference>
<evidence type="ECO:0000256" key="1">
    <source>
        <dbReference type="ARBA" id="ARBA00004123"/>
    </source>
</evidence>
<feature type="compositionally biased region" description="Basic residues" evidence="3">
    <location>
        <begin position="21"/>
        <end position="54"/>
    </location>
</feature>
<dbReference type="Pfam" id="PF11951">
    <property type="entry name" value="Fungal_trans_2"/>
    <property type="match status" value="1"/>
</dbReference>
<dbReference type="EMBL" id="ML976981">
    <property type="protein sequence ID" value="KAF1961084.1"/>
    <property type="molecule type" value="Genomic_DNA"/>
</dbReference>
<dbReference type="Gene3D" id="4.10.240.10">
    <property type="entry name" value="Zn(2)-C6 fungal-type DNA-binding domain"/>
    <property type="match status" value="1"/>
</dbReference>
<dbReference type="InterPro" id="IPR001138">
    <property type="entry name" value="Zn2Cys6_DnaBD"/>
</dbReference>
<evidence type="ECO:0000313" key="6">
    <source>
        <dbReference type="Proteomes" id="UP000800035"/>
    </source>
</evidence>
<dbReference type="OrthoDB" id="5386330at2759"/>
<accession>A0A6A5U8S9</accession>
<reference evidence="5" key="1">
    <citation type="journal article" date="2020" name="Stud. Mycol.">
        <title>101 Dothideomycetes genomes: a test case for predicting lifestyles and emergence of pathogens.</title>
        <authorList>
            <person name="Haridas S."/>
            <person name="Albert R."/>
            <person name="Binder M."/>
            <person name="Bloem J."/>
            <person name="Labutti K."/>
            <person name="Salamov A."/>
            <person name="Andreopoulos B."/>
            <person name="Baker S."/>
            <person name="Barry K."/>
            <person name="Bills G."/>
            <person name="Bluhm B."/>
            <person name="Cannon C."/>
            <person name="Castanera R."/>
            <person name="Culley D."/>
            <person name="Daum C."/>
            <person name="Ezra D."/>
            <person name="Gonzalez J."/>
            <person name="Henrissat B."/>
            <person name="Kuo A."/>
            <person name="Liang C."/>
            <person name="Lipzen A."/>
            <person name="Lutzoni F."/>
            <person name="Magnuson J."/>
            <person name="Mondo S."/>
            <person name="Nolan M."/>
            <person name="Ohm R."/>
            <person name="Pangilinan J."/>
            <person name="Park H.-J."/>
            <person name="Ramirez L."/>
            <person name="Alfaro M."/>
            <person name="Sun H."/>
            <person name="Tritt A."/>
            <person name="Yoshinaga Y."/>
            <person name="Zwiers L.-H."/>
            <person name="Turgeon B."/>
            <person name="Goodwin S."/>
            <person name="Spatafora J."/>
            <person name="Crous P."/>
            <person name="Grigoriev I."/>
        </authorList>
    </citation>
    <scope>NUCLEOTIDE SEQUENCE</scope>
    <source>
        <strain evidence="5">CBS 675.92</strain>
    </source>
</reference>
<keyword evidence="6" id="KW-1185">Reference proteome</keyword>
<dbReference type="GO" id="GO:0000976">
    <property type="term" value="F:transcription cis-regulatory region binding"/>
    <property type="evidence" value="ECO:0007669"/>
    <property type="project" value="TreeGrafter"/>
</dbReference>
<protein>
    <recommendedName>
        <fullName evidence="4">Zn(2)-C6 fungal-type domain-containing protein</fullName>
    </recommendedName>
</protein>
<dbReference type="SUPFAM" id="SSF57701">
    <property type="entry name" value="Zn2/Cys6 DNA-binding domain"/>
    <property type="match status" value="1"/>
</dbReference>
<organism evidence="5 6">
    <name type="scientific">Byssothecium circinans</name>
    <dbReference type="NCBI Taxonomy" id="147558"/>
    <lineage>
        <taxon>Eukaryota</taxon>
        <taxon>Fungi</taxon>
        <taxon>Dikarya</taxon>
        <taxon>Ascomycota</taxon>
        <taxon>Pezizomycotina</taxon>
        <taxon>Dothideomycetes</taxon>
        <taxon>Pleosporomycetidae</taxon>
        <taxon>Pleosporales</taxon>
        <taxon>Massarineae</taxon>
        <taxon>Massarinaceae</taxon>
        <taxon>Byssothecium</taxon>
    </lineage>
</organism>
<name>A0A6A5U8S9_9PLEO</name>
<proteinExistence type="predicted"/>
<evidence type="ECO:0000256" key="3">
    <source>
        <dbReference type="SAM" id="MobiDB-lite"/>
    </source>
</evidence>
<dbReference type="InterPro" id="IPR021858">
    <property type="entry name" value="Fun_TF"/>
</dbReference>
<feature type="region of interest" description="Disordered" evidence="3">
    <location>
        <begin position="17"/>
        <end position="101"/>
    </location>
</feature>
<sequence>MIESTSLFTASMASTSISHKVAPRSVHRRSQPYDHSRHKRSTTPMEHRRKKRIKPPSMPSTEIRKYIRIHAKNPRKMLSTASSRPRRGDGPSRSNTPSEGLPELSDVQCYTCRRRHVKCDRILPTCAKCRKKGVPCLGYQKPLRWADGVAVRGKLKGKSKPVVDSNVINLVRSSVQQQVDTALKQAAHLGLHTTDNCCNDVVADQSQLAELMAYYNSTICAERITIKETKVIDRQLAPLSHGVTQKLPRSIVNCILGIAAVHMASRHPGNRAWERLALETKVNIFQSYNRSMKSAENHTDLQPDVVICTGILIFAMDLFEHGMNRWKVHTLGSMHVMSSFGGIENLAFHYPHLQVPFFHVAHFETMWGILSHVPITKPKQITRTALEVLCHSDLVKRKIFNPCPTTLTLALWDVGTCAQTVHGRNHPITFTDMHKREQILLEVLSFQPEDATKSLKDAHGENSTFTDVNAECWNTINAAWNDPTPQPRHHSPFSRRKSSYHKMILVLSTAASRTI</sequence>
<dbReference type="CDD" id="cd00067">
    <property type="entry name" value="GAL4"/>
    <property type="match status" value="1"/>
</dbReference>
<dbReference type="GO" id="GO:0005634">
    <property type="term" value="C:nucleus"/>
    <property type="evidence" value="ECO:0007669"/>
    <property type="project" value="UniProtKB-SubCell"/>
</dbReference>
<feature type="domain" description="Zn(2)-C6 fungal-type" evidence="4">
    <location>
        <begin position="108"/>
        <end position="136"/>
    </location>
</feature>
<evidence type="ECO:0000256" key="2">
    <source>
        <dbReference type="ARBA" id="ARBA00023242"/>
    </source>
</evidence>
<keyword evidence="2" id="KW-0539">Nucleus</keyword>
<dbReference type="GO" id="GO:0045944">
    <property type="term" value="P:positive regulation of transcription by RNA polymerase II"/>
    <property type="evidence" value="ECO:0007669"/>
    <property type="project" value="TreeGrafter"/>
</dbReference>
<evidence type="ECO:0000313" key="5">
    <source>
        <dbReference type="EMBL" id="KAF1961084.1"/>
    </source>
</evidence>
<dbReference type="GO" id="GO:0008270">
    <property type="term" value="F:zinc ion binding"/>
    <property type="evidence" value="ECO:0007669"/>
    <property type="project" value="InterPro"/>
</dbReference>
<dbReference type="AlphaFoldDB" id="A0A6A5U8S9"/>
<evidence type="ECO:0000259" key="4">
    <source>
        <dbReference type="PROSITE" id="PS50048"/>
    </source>
</evidence>
<dbReference type="Pfam" id="PF00172">
    <property type="entry name" value="Zn_clus"/>
    <property type="match status" value="1"/>
</dbReference>
<gene>
    <name evidence="5" type="ORF">CC80DRAFT_229743</name>
</gene>
<feature type="compositionally biased region" description="Basic residues" evidence="3">
    <location>
        <begin position="66"/>
        <end position="75"/>
    </location>
</feature>
<dbReference type="PROSITE" id="PS50048">
    <property type="entry name" value="ZN2_CY6_FUNGAL_2"/>
    <property type="match status" value="1"/>
</dbReference>
<dbReference type="PANTHER" id="PTHR37534">
    <property type="entry name" value="TRANSCRIPTIONAL ACTIVATOR PROTEIN UGA3"/>
    <property type="match status" value="1"/>
</dbReference>
<dbReference type="SMART" id="SM00066">
    <property type="entry name" value="GAL4"/>
    <property type="match status" value="1"/>
</dbReference>
<dbReference type="PANTHER" id="PTHR37534:SF8">
    <property type="entry name" value="ZN(II)2CYS6 TRANSCRIPTION FACTOR (EUROFUNG)"/>
    <property type="match status" value="1"/>
</dbReference>
<dbReference type="GO" id="GO:0000981">
    <property type="term" value="F:DNA-binding transcription factor activity, RNA polymerase II-specific"/>
    <property type="evidence" value="ECO:0007669"/>
    <property type="project" value="InterPro"/>
</dbReference>